<reference evidence="3" key="2">
    <citation type="journal article" date="2009" name="Genome Res.">
        <title>Comparative genomic analyses of the human fungal pathogens Coccidioides and their relatives.</title>
        <authorList>
            <person name="Sharpton T.J."/>
            <person name="Stajich J.E."/>
            <person name="Rounsley S.D."/>
            <person name="Gardner M.J."/>
            <person name="Wortman J.R."/>
            <person name="Jordar V.S."/>
            <person name="Maiti R."/>
            <person name="Kodira C.D."/>
            <person name="Neafsey D.E."/>
            <person name="Zeng Q."/>
            <person name="Hung C.-Y."/>
            <person name="McMahan C."/>
            <person name="Muszewska A."/>
            <person name="Grynberg M."/>
            <person name="Mandel M.A."/>
            <person name="Kellner E.M."/>
            <person name="Barker B.M."/>
            <person name="Galgiani J.N."/>
            <person name="Orbach M.J."/>
            <person name="Kirkland T.N."/>
            <person name="Cole G.T."/>
            <person name="Henn M.R."/>
            <person name="Birren B.W."/>
            <person name="Taylor J.W."/>
        </authorList>
    </citation>
    <scope>NUCLEOTIDE SEQUENCE [LARGE SCALE GENOMIC DNA]</scope>
    <source>
        <strain evidence="3">RMSCC 3488</strain>
    </source>
</reference>
<dbReference type="VEuPathDB" id="FungiDB:CPAG_05732"/>
<evidence type="ECO:0000259" key="1">
    <source>
        <dbReference type="PROSITE" id="PS51762"/>
    </source>
</evidence>
<dbReference type="AlphaFoldDB" id="A0A0J6ICK3"/>
<evidence type="ECO:0000313" key="3">
    <source>
        <dbReference type="Proteomes" id="UP000054567"/>
    </source>
</evidence>
<protein>
    <recommendedName>
        <fullName evidence="1">GH16 domain-containing protein</fullName>
    </recommendedName>
</protein>
<dbReference type="Pfam" id="PF00722">
    <property type="entry name" value="Glyco_hydro_16"/>
    <property type="match status" value="1"/>
</dbReference>
<dbReference type="OrthoDB" id="25131at2759"/>
<dbReference type="EMBL" id="DS268111">
    <property type="protein sequence ID" value="KMM69417.1"/>
    <property type="molecule type" value="Genomic_DNA"/>
</dbReference>
<dbReference type="Proteomes" id="UP000054567">
    <property type="component" value="Unassembled WGS sequence"/>
</dbReference>
<gene>
    <name evidence="2" type="ORF">CPAG_05732</name>
</gene>
<dbReference type="InterPro" id="IPR000757">
    <property type="entry name" value="Beta-glucanase-like"/>
</dbReference>
<dbReference type="GO" id="GO:0005975">
    <property type="term" value="P:carbohydrate metabolic process"/>
    <property type="evidence" value="ECO:0007669"/>
    <property type="project" value="InterPro"/>
</dbReference>
<sequence>MNDTSQYFTHIIYSNFTQYSPGKKLASNPEFRRNWAIQRWNMPSINWATPLPVLNEQENVYLENGHMVLRQVGYPKEGILAGRNVSVASIAGQSGDLLHGSFRTEVKIEGAEGGSVGAFFWYHDDQNEIDIEVLTREIKSDRLLVHYTTHPAIDEDGDVIRNATAIVPVEGNDPANWFQRHRFDWSKEELRFYHNGSLMHANNIRIPDVGGRALLNLWADGGIWSGAPSTTNVYMRVKYVIVYHNTTASDSGQDVEFNDRCARAGGPSNETVCLDVFVEDGAVDPSSIGTALAPLPFWYNPSPPYALKQPAHNRYTRGLVGRREVRVGNRRVSSEAGSIPARPISAQSGLLSFVLGNNLVVPPRAAAGGGGTSPVLEPLCILRASGRIGGRGDHERATLESIRVGVRPALFARRRFLAVFPLCRRVTGSHLADLTIWISDLPLETLCPSCLRAVLPRYLPPDADGGYRKLHALEARMARREVPLPVPHAVLYVFRNSGF</sequence>
<feature type="domain" description="GH16" evidence="1">
    <location>
        <begin position="6"/>
        <end position="248"/>
    </location>
</feature>
<dbReference type="GO" id="GO:0004553">
    <property type="term" value="F:hydrolase activity, hydrolyzing O-glycosyl compounds"/>
    <property type="evidence" value="ECO:0007669"/>
    <property type="project" value="InterPro"/>
</dbReference>
<accession>A0A0J6ICK3</accession>
<dbReference type="SUPFAM" id="SSF49899">
    <property type="entry name" value="Concanavalin A-like lectins/glucanases"/>
    <property type="match status" value="1"/>
</dbReference>
<name>A0A0J6ICK3_COCPO</name>
<dbReference type="InterPro" id="IPR013320">
    <property type="entry name" value="ConA-like_dom_sf"/>
</dbReference>
<dbReference type="Gene3D" id="2.60.120.200">
    <property type="match status" value="1"/>
</dbReference>
<dbReference type="CDD" id="cd00413">
    <property type="entry name" value="Glyco_hydrolase_16"/>
    <property type="match status" value="1"/>
</dbReference>
<dbReference type="PANTHER" id="PTHR38121:SF4">
    <property type="entry name" value="GH16 DOMAIN-CONTAINING PROTEIN-RELATED"/>
    <property type="match status" value="1"/>
</dbReference>
<evidence type="ECO:0000313" key="2">
    <source>
        <dbReference type="EMBL" id="KMM69417.1"/>
    </source>
</evidence>
<dbReference type="PROSITE" id="PS51762">
    <property type="entry name" value="GH16_2"/>
    <property type="match status" value="1"/>
</dbReference>
<dbReference type="PANTHER" id="PTHR38121">
    <property type="entry name" value="GH16 DOMAIN-CONTAINING PROTEIN"/>
    <property type="match status" value="1"/>
</dbReference>
<reference evidence="2 3" key="1">
    <citation type="submission" date="2007-06" db="EMBL/GenBank/DDBJ databases">
        <title>The Genome Sequence of Coccidioides posadasii RMSCC_3488.</title>
        <authorList>
            <consortium name="Coccidioides Genome Resources Consortium"/>
            <consortium name="The Broad Institute Genome Sequencing Platform"/>
            <person name="Henn M.R."/>
            <person name="Sykes S."/>
            <person name="Young S."/>
            <person name="Jaffe D."/>
            <person name="Berlin A."/>
            <person name="Alvarez P."/>
            <person name="Butler J."/>
            <person name="Gnerre S."/>
            <person name="Grabherr M."/>
            <person name="Mauceli E."/>
            <person name="Brockman W."/>
            <person name="Kodira C."/>
            <person name="Alvarado L."/>
            <person name="Zeng Q."/>
            <person name="Crawford M."/>
            <person name="Antoine C."/>
            <person name="Devon K."/>
            <person name="Galgiani J."/>
            <person name="Orsborn K."/>
            <person name="Lewis M.L."/>
            <person name="Nusbaum C."/>
            <person name="Galagan J."/>
            <person name="Birren B."/>
        </authorList>
    </citation>
    <scope>NUCLEOTIDE SEQUENCE [LARGE SCALE GENOMIC DNA]</scope>
    <source>
        <strain evidence="2 3">RMSCC 3488</strain>
    </source>
</reference>
<organism evidence="2 3">
    <name type="scientific">Coccidioides posadasii RMSCC 3488</name>
    <dbReference type="NCBI Taxonomy" id="454284"/>
    <lineage>
        <taxon>Eukaryota</taxon>
        <taxon>Fungi</taxon>
        <taxon>Dikarya</taxon>
        <taxon>Ascomycota</taxon>
        <taxon>Pezizomycotina</taxon>
        <taxon>Eurotiomycetes</taxon>
        <taxon>Eurotiomycetidae</taxon>
        <taxon>Onygenales</taxon>
        <taxon>Onygenaceae</taxon>
        <taxon>Coccidioides</taxon>
    </lineage>
</organism>
<reference evidence="3" key="3">
    <citation type="journal article" date="2010" name="Genome Res.">
        <title>Population genomic sequencing of Coccidioides fungi reveals recent hybridization and transposon control.</title>
        <authorList>
            <person name="Neafsey D.E."/>
            <person name="Barker B.M."/>
            <person name="Sharpton T.J."/>
            <person name="Stajich J.E."/>
            <person name="Park D.J."/>
            <person name="Whiston E."/>
            <person name="Hung C.-Y."/>
            <person name="McMahan C."/>
            <person name="White J."/>
            <person name="Sykes S."/>
            <person name="Heiman D."/>
            <person name="Young S."/>
            <person name="Zeng Q."/>
            <person name="Abouelleil A."/>
            <person name="Aftuck L."/>
            <person name="Bessette D."/>
            <person name="Brown A."/>
            <person name="FitzGerald M."/>
            <person name="Lui A."/>
            <person name="Macdonald J.P."/>
            <person name="Priest M."/>
            <person name="Orbach M.J."/>
            <person name="Galgiani J.N."/>
            <person name="Kirkland T.N."/>
            <person name="Cole G.T."/>
            <person name="Birren B.W."/>
            <person name="Henn M.R."/>
            <person name="Taylor J.W."/>
            <person name="Rounsley S.D."/>
        </authorList>
    </citation>
    <scope>NUCLEOTIDE SEQUENCE [LARGE SCALE GENOMIC DNA]</scope>
    <source>
        <strain evidence="3">RMSCC 3488</strain>
    </source>
</reference>
<proteinExistence type="predicted"/>